<gene>
    <name evidence="1" type="ORF">KS419_17315</name>
</gene>
<dbReference type="PANTHER" id="PTHR36932">
    <property type="entry name" value="CAPSULAR POLYSACCHARIDE BIOSYNTHESIS PROTEIN"/>
    <property type="match status" value="1"/>
</dbReference>
<proteinExistence type="predicted"/>
<dbReference type="EMBL" id="JAHQCS010000141">
    <property type="protein sequence ID" value="MBU9713490.1"/>
    <property type="molecule type" value="Genomic_DNA"/>
</dbReference>
<dbReference type="PANTHER" id="PTHR36932:SF1">
    <property type="entry name" value="CAPSULAR POLYSACCHARIDE BIOSYNTHESIS PROTEIN"/>
    <property type="match status" value="1"/>
</dbReference>
<protein>
    <submittedName>
        <fullName evidence="1">Uncharacterized protein</fullName>
    </submittedName>
</protein>
<evidence type="ECO:0000313" key="2">
    <source>
        <dbReference type="Proteomes" id="UP000784880"/>
    </source>
</evidence>
<organism evidence="1 2">
    <name type="scientific">Evansella tamaricis</name>
    <dbReference type="NCBI Taxonomy" id="2069301"/>
    <lineage>
        <taxon>Bacteria</taxon>
        <taxon>Bacillati</taxon>
        <taxon>Bacillota</taxon>
        <taxon>Bacilli</taxon>
        <taxon>Bacillales</taxon>
        <taxon>Bacillaceae</taxon>
        <taxon>Evansella</taxon>
    </lineage>
</organism>
<dbReference type="Proteomes" id="UP000784880">
    <property type="component" value="Unassembled WGS sequence"/>
</dbReference>
<sequence>MKILLRRKLIETILNYNGNTLNYYETMNKMEWSTEKVIKRITRLKIDKLLEHSYNNVPYYKALFDKINLVSDGKINVNDFEKIPFMTKEVLKDEFENLKSKDLPNRKWNVNTSGGSTGVPAKFIQDKEYIEWRSAVKFFYDKWTGRYIGDKQIKLWGAERDINISKGSVTTNKIKKFIKQERDLNAYKMSISEMQNYVKAINEFKPKQILAYVESIHELSKFIENEKLEIHSPDSIMTTAGTLFPDVREKIESVFRTKTFNRYGSREVGDIACECSEQSGLHVSPFTHYVEIVNEEGITVGANEEGQIVVTSLTNFAMPIIRYKIGDIGQWSIEKCRCGRNFPLLNKVSGRITDNFTTIDGTKVYGGFIRKIFYSKSWILKYQIIQEDYEKIVIKIIKDTSFYLEKVEQDTETDNIKESIKEFMGINCVIDIIFVDEIPSNATGKYRYTISLVN</sequence>
<comment type="caution">
    <text evidence="1">The sequence shown here is derived from an EMBL/GenBank/DDBJ whole genome shotgun (WGS) entry which is preliminary data.</text>
</comment>
<dbReference type="RefSeq" id="WP_217067648.1">
    <property type="nucleotide sequence ID" value="NZ_JAHQCS010000141.1"/>
</dbReference>
<accession>A0ABS6JJC5</accession>
<evidence type="ECO:0000313" key="1">
    <source>
        <dbReference type="EMBL" id="MBU9713490.1"/>
    </source>
</evidence>
<reference evidence="1 2" key="1">
    <citation type="submission" date="2021-06" db="EMBL/GenBank/DDBJ databases">
        <title>Bacillus sp. RD4P76, an endophyte from a halophyte.</title>
        <authorList>
            <person name="Sun J.-Q."/>
        </authorList>
    </citation>
    <scope>NUCLEOTIDE SEQUENCE [LARGE SCALE GENOMIC DNA]</scope>
    <source>
        <strain evidence="1 2">CGMCC 1.15917</strain>
    </source>
</reference>
<keyword evidence="2" id="KW-1185">Reference proteome</keyword>
<name>A0ABS6JJC5_9BACI</name>
<dbReference type="InterPro" id="IPR053158">
    <property type="entry name" value="CapK_Type1_Caps_Biosynth"/>
</dbReference>